<keyword evidence="9" id="KW-1185">Reference proteome</keyword>
<keyword evidence="4 5" id="KW-0472">Membrane</keyword>
<dbReference type="Proteomes" id="UP001515480">
    <property type="component" value="Unassembled WGS sequence"/>
</dbReference>
<dbReference type="PANTHER" id="PTHR11132">
    <property type="entry name" value="SOLUTE CARRIER FAMILY 35"/>
    <property type="match status" value="1"/>
</dbReference>
<evidence type="ECO:0000256" key="2">
    <source>
        <dbReference type="ARBA" id="ARBA00022692"/>
    </source>
</evidence>
<gene>
    <name evidence="8" type="ORF">AB1Y20_016946</name>
</gene>
<evidence type="ECO:0000256" key="1">
    <source>
        <dbReference type="ARBA" id="ARBA00004141"/>
    </source>
</evidence>
<feature type="chain" id="PRO_5044238009" description="Sugar phosphate transporter domain-containing protein" evidence="6">
    <location>
        <begin position="25"/>
        <end position="402"/>
    </location>
</feature>
<dbReference type="GO" id="GO:0016020">
    <property type="term" value="C:membrane"/>
    <property type="evidence" value="ECO:0007669"/>
    <property type="project" value="UniProtKB-SubCell"/>
</dbReference>
<evidence type="ECO:0000259" key="7">
    <source>
        <dbReference type="Pfam" id="PF03151"/>
    </source>
</evidence>
<dbReference type="SUPFAM" id="SSF103481">
    <property type="entry name" value="Multidrug resistance efflux transporter EmrE"/>
    <property type="match status" value="1"/>
</dbReference>
<feature type="transmembrane region" description="Helical" evidence="5">
    <location>
        <begin position="134"/>
        <end position="153"/>
    </location>
</feature>
<evidence type="ECO:0000256" key="4">
    <source>
        <dbReference type="ARBA" id="ARBA00023136"/>
    </source>
</evidence>
<feature type="transmembrane region" description="Helical" evidence="5">
    <location>
        <begin position="105"/>
        <end position="122"/>
    </location>
</feature>
<keyword evidence="6" id="KW-0732">Signal</keyword>
<feature type="transmembrane region" description="Helical" evidence="5">
    <location>
        <begin position="238"/>
        <end position="256"/>
    </location>
</feature>
<evidence type="ECO:0000256" key="6">
    <source>
        <dbReference type="SAM" id="SignalP"/>
    </source>
</evidence>
<feature type="transmembrane region" description="Helical" evidence="5">
    <location>
        <begin position="357"/>
        <end position="390"/>
    </location>
</feature>
<evidence type="ECO:0000313" key="9">
    <source>
        <dbReference type="Proteomes" id="UP001515480"/>
    </source>
</evidence>
<dbReference type="AlphaFoldDB" id="A0AB34IBM8"/>
<feature type="transmembrane region" description="Helical" evidence="5">
    <location>
        <begin position="214"/>
        <end position="232"/>
    </location>
</feature>
<accession>A0AB34IBM8</accession>
<evidence type="ECO:0000313" key="8">
    <source>
        <dbReference type="EMBL" id="KAL1495585.1"/>
    </source>
</evidence>
<dbReference type="InterPro" id="IPR037185">
    <property type="entry name" value="EmrE-like"/>
</dbReference>
<dbReference type="InterPro" id="IPR050186">
    <property type="entry name" value="TPT_transporter"/>
</dbReference>
<comment type="subcellular location">
    <subcellularLocation>
        <location evidence="1">Membrane</location>
        <topology evidence="1">Multi-pass membrane protein</topology>
    </subcellularLocation>
</comment>
<sequence length="402" mass="42312">MNESLNCRRAPLALLALLLPGCASLRVGAIPSLRRPSAAFPAAAMASSPPSLLTRALSLARGGDGAAVTETVSCGELDADECLALCDEDGCSVVATTQLMRTLKLCVYFALWFGLSTGYNIANKVRLNSLPLPWLQSAGSLLTGSLFVIPLWLTGIRKPPKLSGSAMMTLAPIAFCHSLGHVGAVVSASAGAIVKASEPVFTCGLSALLLGQRVAPLTALSLIPIVAGVALASVSELSFTWLSFWGAMLSNLAFAARNIFSRVSMDKPKGENMTPENLFGVLTIMSFLWALPFALIIEGPKAAAVFAASSATTAPLEMLKQSVVTGLYFYTYNEVAMLALNKVHPVTHAVANTLKRVVILLACVIFFHTPMTPLCTAGSSIAIIGSYFYSLAKGREKLKKAD</sequence>
<feature type="domain" description="Sugar phosphate transporter" evidence="7">
    <location>
        <begin position="103"/>
        <end position="390"/>
    </location>
</feature>
<organism evidence="8 9">
    <name type="scientific">Prymnesium parvum</name>
    <name type="common">Toxic golden alga</name>
    <dbReference type="NCBI Taxonomy" id="97485"/>
    <lineage>
        <taxon>Eukaryota</taxon>
        <taxon>Haptista</taxon>
        <taxon>Haptophyta</taxon>
        <taxon>Prymnesiophyceae</taxon>
        <taxon>Prymnesiales</taxon>
        <taxon>Prymnesiaceae</taxon>
        <taxon>Prymnesium</taxon>
    </lineage>
</organism>
<feature type="transmembrane region" description="Helical" evidence="5">
    <location>
        <begin position="277"/>
        <end position="297"/>
    </location>
</feature>
<feature type="signal peptide" evidence="6">
    <location>
        <begin position="1"/>
        <end position="24"/>
    </location>
</feature>
<name>A0AB34IBM8_PRYPA</name>
<keyword evidence="3 5" id="KW-1133">Transmembrane helix</keyword>
<proteinExistence type="predicted"/>
<reference evidence="8 9" key="1">
    <citation type="journal article" date="2024" name="Science">
        <title>Giant polyketide synthase enzymes in the biosynthesis of giant marine polyether toxins.</title>
        <authorList>
            <person name="Fallon T.R."/>
            <person name="Shende V.V."/>
            <person name="Wierzbicki I.H."/>
            <person name="Pendleton A.L."/>
            <person name="Watervoot N.F."/>
            <person name="Auber R.P."/>
            <person name="Gonzalez D.J."/>
            <person name="Wisecaver J.H."/>
            <person name="Moore B.S."/>
        </authorList>
    </citation>
    <scope>NUCLEOTIDE SEQUENCE [LARGE SCALE GENOMIC DNA]</scope>
    <source>
        <strain evidence="8 9">12B1</strain>
    </source>
</reference>
<evidence type="ECO:0000256" key="3">
    <source>
        <dbReference type="ARBA" id="ARBA00022989"/>
    </source>
</evidence>
<evidence type="ECO:0000256" key="5">
    <source>
        <dbReference type="SAM" id="Phobius"/>
    </source>
</evidence>
<dbReference type="Pfam" id="PF03151">
    <property type="entry name" value="TPT"/>
    <property type="match status" value="1"/>
</dbReference>
<dbReference type="EMBL" id="JBGBPQ010000032">
    <property type="protein sequence ID" value="KAL1495585.1"/>
    <property type="molecule type" value="Genomic_DNA"/>
</dbReference>
<comment type="caution">
    <text evidence="8">The sequence shown here is derived from an EMBL/GenBank/DDBJ whole genome shotgun (WGS) entry which is preliminary data.</text>
</comment>
<protein>
    <recommendedName>
        <fullName evidence="7">Sugar phosphate transporter domain-containing protein</fullName>
    </recommendedName>
</protein>
<dbReference type="InterPro" id="IPR004853">
    <property type="entry name" value="Sugar_P_trans_dom"/>
</dbReference>
<keyword evidence="2 5" id="KW-0812">Transmembrane</keyword>